<evidence type="ECO:0000313" key="2">
    <source>
        <dbReference type="EMBL" id="MBA9088677.1"/>
    </source>
</evidence>
<dbReference type="GO" id="GO:0005524">
    <property type="term" value="F:ATP binding"/>
    <property type="evidence" value="ECO:0007669"/>
    <property type="project" value="InterPro"/>
</dbReference>
<dbReference type="Pfam" id="PF01326">
    <property type="entry name" value="PPDK_N"/>
    <property type="match status" value="1"/>
</dbReference>
<dbReference type="Proteomes" id="UP000567067">
    <property type="component" value="Unassembled WGS sequence"/>
</dbReference>
<keyword evidence="3" id="KW-1185">Reference proteome</keyword>
<gene>
    <name evidence="2" type="ORF">FHR92_005195</name>
</gene>
<dbReference type="SUPFAM" id="SSF56059">
    <property type="entry name" value="Glutathione synthetase ATP-binding domain-like"/>
    <property type="match status" value="1"/>
</dbReference>
<dbReference type="Gene3D" id="3.30.1490.20">
    <property type="entry name" value="ATP-grasp fold, A domain"/>
    <property type="match status" value="1"/>
</dbReference>
<sequence>MLISEKNNDDNNRAAQVKLYSFDQIEGECMKSEVGNKAYMLSQLKSAGFSVPEGYCVPYSVFEIYSRTNEILTGVVDQIINIKQLLGGKVAIRSSANVEDSDNLTMAGVFESYFVFHDNEVLSAIEKIYAQSRSAEVADYLMLYGMSQEQLKMSLVVQKLVEADYSGVVYTGVNEDYILVQYFDGYRSTLLDEGTDKGTSIIINGIGELVESKAFDRRPLPKAVLRQIYQLGIRILSFV</sequence>
<feature type="domain" description="Pyruvate phosphate dikinase AMP/ATP-binding" evidence="1">
    <location>
        <begin position="88"/>
        <end position="171"/>
    </location>
</feature>
<dbReference type="RefSeq" id="WP_182540425.1">
    <property type="nucleotide sequence ID" value="NZ_JACJIP010000062.1"/>
</dbReference>
<dbReference type="InterPro" id="IPR051549">
    <property type="entry name" value="PEP_Utilizing_Enz"/>
</dbReference>
<comment type="caution">
    <text evidence="2">The sequence shown here is derived from an EMBL/GenBank/DDBJ whole genome shotgun (WGS) entry which is preliminary data.</text>
</comment>
<reference evidence="2 3" key="1">
    <citation type="submission" date="2020-08" db="EMBL/GenBank/DDBJ databases">
        <title>Genomic Encyclopedia of Type Strains, Phase III (KMG-III): the genomes of soil and plant-associated and newly described type strains.</title>
        <authorList>
            <person name="Whitman W."/>
        </authorList>
    </citation>
    <scope>NUCLEOTIDE SEQUENCE [LARGE SCALE GENOMIC DNA]</scope>
    <source>
        <strain evidence="2 3">CECT 8693</strain>
    </source>
</reference>
<dbReference type="AlphaFoldDB" id="A0A7W3SYP8"/>
<protein>
    <recommendedName>
        <fullName evidence="1">Pyruvate phosphate dikinase AMP/ATP-binding domain-containing protein</fullName>
    </recommendedName>
</protein>
<dbReference type="PANTHER" id="PTHR43615:SF1">
    <property type="entry name" value="PPDK_N DOMAIN-CONTAINING PROTEIN"/>
    <property type="match status" value="1"/>
</dbReference>
<accession>A0A7W3SYP8</accession>
<dbReference type="EMBL" id="JACJIP010000062">
    <property type="protein sequence ID" value="MBA9088677.1"/>
    <property type="molecule type" value="Genomic_DNA"/>
</dbReference>
<name>A0A7W3SYP8_9BACL</name>
<dbReference type="PANTHER" id="PTHR43615">
    <property type="entry name" value="PHOSPHOENOLPYRUVATE SYNTHASE-RELATED"/>
    <property type="match status" value="1"/>
</dbReference>
<evidence type="ECO:0000259" key="1">
    <source>
        <dbReference type="Pfam" id="PF01326"/>
    </source>
</evidence>
<dbReference type="InterPro" id="IPR002192">
    <property type="entry name" value="PPDK_AMP/ATP-bd"/>
</dbReference>
<dbReference type="GO" id="GO:0016301">
    <property type="term" value="F:kinase activity"/>
    <property type="evidence" value="ECO:0007669"/>
    <property type="project" value="InterPro"/>
</dbReference>
<dbReference type="InterPro" id="IPR013815">
    <property type="entry name" value="ATP_grasp_subdomain_1"/>
</dbReference>
<organism evidence="2 3">
    <name type="scientific">Fontibacillus solani</name>
    <dbReference type="NCBI Taxonomy" id="1572857"/>
    <lineage>
        <taxon>Bacteria</taxon>
        <taxon>Bacillati</taxon>
        <taxon>Bacillota</taxon>
        <taxon>Bacilli</taxon>
        <taxon>Bacillales</taxon>
        <taxon>Paenibacillaceae</taxon>
        <taxon>Fontibacillus</taxon>
    </lineage>
</organism>
<proteinExistence type="predicted"/>
<evidence type="ECO:0000313" key="3">
    <source>
        <dbReference type="Proteomes" id="UP000567067"/>
    </source>
</evidence>